<evidence type="ECO:0000313" key="8">
    <source>
        <dbReference type="EMBL" id="WFD42090.1"/>
    </source>
</evidence>
<sequence length="571" mass="62387">MLLNLQMDYEPAKKALHHAQIVPKLAELSASPALYSLGAPAKSKGENQQLLDALQQSATAACWGLCLVGDLLEMESDKVQWTREAVQALADQEQSFRAVTNESTSTDATSNAMDIISLELQILESIGAILEHSSDSFLYALVHPSDGPLQILLEFLTMTPKVPGYWQHALLNEEIEEEANTAFAKLKAGAAHAIIGAAGVNANLEQLCPIHTDQINSQWFVKGLLKAMVSSDLPSMTCALLALGNLARDNQRSETIIEIPTLLPKAIELLDQKDIKLSYAALGLLNNLAVPQTNRVKVFNSGVLSHLAPMLERERDMIQPLQFAVIKLLRQLINTDNSPQILIGVVATPSTTAPQLLSRVAELLKRTDNVSLKAEIARLYAAILRSLGRYKSIDRSLSGLEVQSPLSEDEAKNALDQVWAYMKQESVINALVELLRHSRQHAVTMSEGLLGLAILSSKSSEEGKFERDAEAAIMTFGGMQTYHPAISEAETETPFQSGLDALVFVLNHMPPQVIGNACSLIQLWMNASPEKSHSVLGPVLLQSLKNCESKMPDDVRPSVSRTKTLLMEKDI</sequence>
<dbReference type="GO" id="GO:0005783">
    <property type="term" value="C:endoplasmic reticulum"/>
    <property type="evidence" value="ECO:0007669"/>
    <property type="project" value="UniProtKB-SubCell"/>
</dbReference>
<feature type="repeat" description="ARM" evidence="7">
    <location>
        <begin position="261"/>
        <end position="303"/>
    </location>
</feature>
<proteinExistence type="predicted"/>
<gene>
    <name evidence="8" type="ORF">MPSI1_000728</name>
</gene>
<dbReference type="InterPro" id="IPR011989">
    <property type="entry name" value="ARM-like"/>
</dbReference>
<evidence type="ECO:0000256" key="7">
    <source>
        <dbReference type="PROSITE-ProRule" id="PRU00259"/>
    </source>
</evidence>
<evidence type="ECO:0000256" key="2">
    <source>
        <dbReference type="ARBA" id="ARBA00004240"/>
    </source>
</evidence>
<keyword evidence="4" id="KW-0963">Cytoplasm</keyword>
<dbReference type="Gene3D" id="1.25.10.10">
    <property type="entry name" value="Leucine-rich Repeat Variant"/>
    <property type="match status" value="1"/>
</dbReference>
<evidence type="ECO:0000256" key="4">
    <source>
        <dbReference type="ARBA" id="ARBA00022490"/>
    </source>
</evidence>
<dbReference type="EMBL" id="CP118375">
    <property type="protein sequence ID" value="WFD42090.1"/>
    <property type="molecule type" value="Genomic_DNA"/>
</dbReference>
<keyword evidence="5" id="KW-0256">Endoplasmic reticulum</keyword>
<dbReference type="InterPro" id="IPR016024">
    <property type="entry name" value="ARM-type_fold"/>
</dbReference>
<keyword evidence="6" id="KW-0496">Mitochondrion</keyword>
<evidence type="ECO:0008006" key="10">
    <source>
        <dbReference type="Google" id="ProtNLM"/>
    </source>
</evidence>
<evidence type="ECO:0000256" key="3">
    <source>
        <dbReference type="ARBA" id="ARBA00004514"/>
    </source>
</evidence>
<keyword evidence="9" id="KW-1185">Reference proteome</keyword>
<organism evidence="8 9">
    <name type="scientific">Malassezia psittaci</name>
    <dbReference type="NCBI Taxonomy" id="1821823"/>
    <lineage>
        <taxon>Eukaryota</taxon>
        <taxon>Fungi</taxon>
        <taxon>Dikarya</taxon>
        <taxon>Basidiomycota</taxon>
        <taxon>Ustilaginomycotina</taxon>
        <taxon>Malasseziomycetes</taxon>
        <taxon>Malasseziales</taxon>
        <taxon>Malasseziaceae</taxon>
        <taxon>Malassezia</taxon>
    </lineage>
</organism>
<dbReference type="GO" id="GO:0005829">
    <property type="term" value="C:cytosol"/>
    <property type="evidence" value="ECO:0007669"/>
    <property type="project" value="UniProtKB-SubCell"/>
</dbReference>
<dbReference type="SUPFAM" id="SSF48371">
    <property type="entry name" value="ARM repeat"/>
    <property type="match status" value="1"/>
</dbReference>
<evidence type="ECO:0000256" key="1">
    <source>
        <dbReference type="ARBA" id="ARBA00004173"/>
    </source>
</evidence>
<dbReference type="InterPro" id="IPR040144">
    <property type="entry name" value="RAP1GDS1"/>
</dbReference>
<dbReference type="PROSITE" id="PS50176">
    <property type="entry name" value="ARM_REPEAT"/>
    <property type="match status" value="1"/>
</dbReference>
<reference evidence="8" key="1">
    <citation type="submission" date="2023-02" db="EMBL/GenBank/DDBJ databases">
        <title>Mating type loci evolution in Malassezia.</title>
        <authorList>
            <person name="Coelho M.A."/>
        </authorList>
    </citation>
    <scope>NUCLEOTIDE SEQUENCE</scope>
    <source>
        <strain evidence="8">CBS 14136</strain>
    </source>
</reference>
<dbReference type="Proteomes" id="UP001214628">
    <property type="component" value="Chromosome 1"/>
</dbReference>
<evidence type="ECO:0000313" key="9">
    <source>
        <dbReference type="Proteomes" id="UP001214628"/>
    </source>
</evidence>
<accession>A0AAF0JD64</accession>
<comment type="subcellular location">
    <subcellularLocation>
        <location evidence="3">Cytoplasm</location>
        <location evidence="3">Cytosol</location>
    </subcellularLocation>
    <subcellularLocation>
        <location evidence="2">Endoplasmic reticulum</location>
    </subcellularLocation>
    <subcellularLocation>
        <location evidence="1">Mitochondrion</location>
    </subcellularLocation>
</comment>
<evidence type="ECO:0000256" key="5">
    <source>
        <dbReference type="ARBA" id="ARBA00022824"/>
    </source>
</evidence>
<evidence type="ECO:0000256" key="6">
    <source>
        <dbReference type="ARBA" id="ARBA00023128"/>
    </source>
</evidence>
<dbReference type="GO" id="GO:0005085">
    <property type="term" value="F:guanyl-nucleotide exchange factor activity"/>
    <property type="evidence" value="ECO:0007669"/>
    <property type="project" value="InterPro"/>
</dbReference>
<dbReference type="PANTHER" id="PTHR10957">
    <property type="entry name" value="RAP1 GTPASE-GDP DISSOCIATION STIMULATOR 1"/>
    <property type="match status" value="1"/>
</dbReference>
<protein>
    <recommendedName>
        <fullName evidence="10">ARM repeat-containing protein</fullName>
    </recommendedName>
</protein>
<dbReference type="InterPro" id="IPR000225">
    <property type="entry name" value="Armadillo"/>
</dbReference>
<name>A0AAF0JD64_9BASI</name>
<dbReference type="GO" id="GO:0005739">
    <property type="term" value="C:mitochondrion"/>
    <property type="evidence" value="ECO:0007669"/>
    <property type="project" value="UniProtKB-SubCell"/>
</dbReference>
<dbReference type="AlphaFoldDB" id="A0AAF0JD64"/>